<reference evidence="6 7" key="1">
    <citation type="submission" date="2024-03" db="EMBL/GenBank/DDBJ databases">
        <title>Complete genome sequence of the green alga Chloropicon roscoffensis RCC1871.</title>
        <authorList>
            <person name="Lemieux C."/>
            <person name="Pombert J.-F."/>
            <person name="Otis C."/>
            <person name="Turmel M."/>
        </authorList>
    </citation>
    <scope>NUCLEOTIDE SEQUENCE [LARGE SCALE GENOMIC DNA]</scope>
    <source>
        <strain evidence="6 7">RCC1871</strain>
    </source>
</reference>
<dbReference type="PANTHER" id="PTHR15263:SF1">
    <property type="entry name" value="NF-KAPPA-B INHIBITOR-LIKE PROTEIN 1"/>
    <property type="match status" value="1"/>
</dbReference>
<evidence type="ECO:0000313" key="6">
    <source>
        <dbReference type="EMBL" id="WZN61525.1"/>
    </source>
</evidence>
<sequence>MSELREYQWYQSAWSQGEARLEAAKVRTQTEEQRGWAEDLEREANVRYEQAETAAERLLEAMAKADLYGSEEAAESWAAHEKAWEGFEASMEVAEPLRYEDVPWPPATSGLLSAMAAAEIARVKGESVAGSRASDSREAFVAHKRAFRKANLRWHPDKFMHRFGKALDGRDAARIEARTQEISQAINEAWSTISDDRDRT</sequence>
<comment type="subcellular location">
    <subcellularLocation>
        <location evidence="1">Nucleus</location>
    </subcellularLocation>
</comment>
<dbReference type="InterPro" id="IPR038753">
    <property type="entry name" value="NFKBIL1"/>
</dbReference>
<gene>
    <name evidence="6" type="ORF">HKI87_04g30600</name>
</gene>
<keyword evidence="2" id="KW-0597">Phosphoprotein</keyword>
<proteinExistence type="predicted"/>
<name>A0AAX4P559_9CHLO</name>
<evidence type="ECO:0000256" key="5">
    <source>
        <dbReference type="ARBA" id="ARBA00023242"/>
    </source>
</evidence>
<evidence type="ECO:0000256" key="2">
    <source>
        <dbReference type="ARBA" id="ARBA00022553"/>
    </source>
</evidence>
<dbReference type="InterPro" id="IPR036869">
    <property type="entry name" value="J_dom_sf"/>
</dbReference>
<dbReference type="Proteomes" id="UP001472866">
    <property type="component" value="Chromosome 04"/>
</dbReference>
<dbReference type="CDD" id="cd06257">
    <property type="entry name" value="DnaJ"/>
    <property type="match status" value="1"/>
</dbReference>
<dbReference type="SUPFAM" id="SSF46565">
    <property type="entry name" value="Chaperone J-domain"/>
    <property type="match status" value="1"/>
</dbReference>
<accession>A0AAX4P559</accession>
<evidence type="ECO:0000256" key="1">
    <source>
        <dbReference type="ARBA" id="ARBA00004123"/>
    </source>
</evidence>
<keyword evidence="4" id="KW-0040">ANK repeat</keyword>
<keyword evidence="5" id="KW-0539">Nucleus</keyword>
<dbReference type="EMBL" id="CP151504">
    <property type="protein sequence ID" value="WZN61525.1"/>
    <property type="molecule type" value="Genomic_DNA"/>
</dbReference>
<keyword evidence="3" id="KW-0677">Repeat</keyword>
<evidence type="ECO:0000256" key="4">
    <source>
        <dbReference type="ARBA" id="ARBA00023043"/>
    </source>
</evidence>
<keyword evidence="7" id="KW-1185">Reference proteome</keyword>
<dbReference type="Gene3D" id="1.10.287.110">
    <property type="entry name" value="DnaJ domain"/>
    <property type="match status" value="1"/>
</dbReference>
<dbReference type="PANTHER" id="PTHR15263">
    <property type="entry name" value="I-KAPPA-B-LIKE PROTEIN IKBL"/>
    <property type="match status" value="1"/>
</dbReference>
<protein>
    <submittedName>
        <fullName evidence="6">Uncharacterized protein</fullName>
    </submittedName>
</protein>
<dbReference type="AlphaFoldDB" id="A0AAX4P559"/>
<dbReference type="InterPro" id="IPR001623">
    <property type="entry name" value="DnaJ_domain"/>
</dbReference>
<organism evidence="6 7">
    <name type="scientific">Chloropicon roscoffensis</name>
    <dbReference type="NCBI Taxonomy" id="1461544"/>
    <lineage>
        <taxon>Eukaryota</taxon>
        <taxon>Viridiplantae</taxon>
        <taxon>Chlorophyta</taxon>
        <taxon>Chloropicophyceae</taxon>
        <taxon>Chloropicales</taxon>
        <taxon>Chloropicaceae</taxon>
        <taxon>Chloropicon</taxon>
    </lineage>
</organism>
<dbReference type="GO" id="GO:0043124">
    <property type="term" value="P:negative regulation of canonical NF-kappaB signal transduction"/>
    <property type="evidence" value="ECO:0007669"/>
    <property type="project" value="InterPro"/>
</dbReference>
<evidence type="ECO:0000256" key="3">
    <source>
        <dbReference type="ARBA" id="ARBA00022737"/>
    </source>
</evidence>
<dbReference type="GO" id="GO:0005634">
    <property type="term" value="C:nucleus"/>
    <property type="evidence" value="ECO:0007669"/>
    <property type="project" value="UniProtKB-SubCell"/>
</dbReference>
<evidence type="ECO:0000313" key="7">
    <source>
        <dbReference type="Proteomes" id="UP001472866"/>
    </source>
</evidence>